<dbReference type="SUPFAM" id="SSF54523">
    <property type="entry name" value="Pili subunits"/>
    <property type="match status" value="1"/>
</dbReference>
<name>A0A4R1Y6Y9_ACICA</name>
<evidence type="ECO:0000256" key="2">
    <source>
        <dbReference type="ARBA" id="ARBA00022481"/>
    </source>
</evidence>
<dbReference type="EMBL" id="SLVJ01000001">
    <property type="protein sequence ID" value="TCM71010.1"/>
    <property type="molecule type" value="Genomic_DNA"/>
</dbReference>
<dbReference type="NCBIfam" id="TIGR02532">
    <property type="entry name" value="IV_pilin_GFxxxE"/>
    <property type="match status" value="1"/>
</dbReference>
<evidence type="ECO:0000313" key="5">
    <source>
        <dbReference type="EMBL" id="TCM71010.1"/>
    </source>
</evidence>
<keyword evidence="4" id="KW-0812">Transmembrane</keyword>
<dbReference type="OrthoDB" id="115249at2"/>
<keyword evidence="3" id="KW-0281">Fimbrium</keyword>
<dbReference type="InterPro" id="IPR012902">
    <property type="entry name" value="N_methyl_site"/>
</dbReference>
<comment type="similarity">
    <text evidence="1 3">Belongs to the N-Me-Phe pilin family.</text>
</comment>
<comment type="caution">
    <text evidence="5">The sequence shown here is derived from an EMBL/GenBank/DDBJ whole genome shotgun (WGS) entry which is preliminary data.</text>
</comment>
<keyword evidence="4" id="KW-1133">Transmembrane helix</keyword>
<dbReference type="PANTHER" id="PTHR30093">
    <property type="entry name" value="GENERAL SECRETION PATHWAY PROTEIN G"/>
    <property type="match status" value="1"/>
</dbReference>
<feature type="transmembrane region" description="Helical" evidence="4">
    <location>
        <begin position="7"/>
        <end position="31"/>
    </location>
</feature>
<evidence type="ECO:0000256" key="3">
    <source>
        <dbReference type="RuleBase" id="RU000389"/>
    </source>
</evidence>
<dbReference type="PANTHER" id="PTHR30093:SF34">
    <property type="entry name" value="PREPILIN PEPTIDASE-DEPENDENT PROTEIN D"/>
    <property type="match status" value="1"/>
</dbReference>
<evidence type="ECO:0000313" key="6">
    <source>
        <dbReference type="Proteomes" id="UP000294963"/>
    </source>
</evidence>
<accession>A0A4R1Y6Y9</accession>
<evidence type="ECO:0000256" key="1">
    <source>
        <dbReference type="ARBA" id="ARBA00005233"/>
    </source>
</evidence>
<protein>
    <submittedName>
        <fullName evidence="5">Type IV pilus assembly protein PilA</fullName>
    </submittedName>
</protein>
<keyword evidence="6" id="KW-1185">Reference proteome</keyword>
<keyword evidence="2" id="KW-0488">Methylation</keyword>
<dbReference type="Gene3D" id="3.30.700.10">
    <property type="entry name" value="Glycoprotein, Type 4 Pilin"/>
    <property type="match status" value="1"/>
</dbReference>
<evidence type="ECO:0000256" key="4">
    <source>
        <dbReference type="SAM" id="Phobius"/>
    </source>
</evidence>
<dbReference type="GO" id="GO:0044096">
    <property type="term" value="C:type IV pilus"/>
    <property type="evidence" value="ECO:0007669"/>
    <property type="project" value="TreeGrafter"/>
</dbReference>
<dbReference type="Proteomes" id="UP000294963">
    <property type="component" value="Unassembled WGS sequence"/>
</dbReference>
<dbReference type="InterPro" id="IPR045584">
    <property type="entry name" value="Pilin-like"/>
</dbReference>
<dbReference type="InterPro" id="IPR001082">
    <property type="entry name" value="Pilin"/>
</dbReference>
<gene>
    <name evidence="5" type="ORF">EC844_101288</name>
</gene>
<dbReference type="Pfam" id="PF00114">
    <property type="entry name" value="Pilin"/>
    <property type="match status" value="1"/>
</dbReference>
<dbReference type="Pfam" id="PF07963">
    <property type="entry name" value="N_methyl"/>
    <property type="match status" value="1"/>
</dbReference>
<organism evidence="5 6">
    <name type="scientific">Acinetobacter calcoaceticus</name>
    <dbReference type="NCBI Taxonomy" id="471"/>
    <lineage>
        <taxon>Bacteria</taxon>
        <taxon>Pseudomonadati</taxon>
        <taxon>Pseudomonadota</taxon>
        <taxon>Gammaproteobacteria</taxon>
        <taxon>Moraxellales</taxon>
        <taxon>Moraxellaceae</taxon>
        <taxon>Acinetobacter</taxon>
        <taxon>Acinetobacter calcoaceticus/baumannii complex</taxon>
    </lineage>
</organism>
<reference evidence="5 6" key="1">
    <citation type="submission" date="2019-03" db="EMBL/GenBank/DDBJ databases">
        <title>Genomic analyses of the natural microbiome of Caenorhabditis elegans.</title>
        <authorList>
            <person name="Samuel B."/>
        </authorList>
    </citation>
    <scope>NUCLEOTIDE SEQUENCE [LARGE SCALE GENOMIC DNA]</scope>
    <source>
        <strain evidence="5 6">JUb89</strain>
    </source>
</reference>
<dbReference type="AlphaFoldDB" id="A0A4R1Y6Y9"/>
<proteinExistence type="inferred from homology"/>
<dbReference type="GO" id="GO:0007155">
    <property type="term" value="P:cell adhesion"/>
    <property type="evidence" value="ECO:0007669"/>
    <property type="project" value="InterPro"/>
</dbReference>
<keyword evidence="4" id="KW-0472">Membrane</keyword>
<sequence>MKKAQQGFTLIELMIVVAIVGILAAFAIPAYQNYIARAQVTEGVTLASGLKVAVTEVYSQDGTCAVNDNAAAAAASGIGLSTTIKGKYVESVTTGSTVGTPATSGNTATTPKCTITAKMRKEGVSAGISDNDIVLTMAGTGSNTWTCSSTKIEQKFLPKACTGKTGT</sequence>
<dbReference type="PROSITE" id="PS00409">
    <property type="entry name" value="PROKAR_NTER_METHYL"/>
    <property type="match status" value="1"/>
</dbReference>
<dbReference type="GO" id="GO:0043107">
    <property type="term" value="P:type IV pilus-dependent motility"/>
    <property type="evidence" value="ECO:0007669"/>
    <property type="project" value="TreeGrafter"/>
</dbReference>